<accession>A0ABD2ZC83</accession>
<organism evidence="2 3">
    <name type="scientific">Cinchona calisaya</name>
    <dbReference type="NCBI Taxonomy" id="153742"/>
    <lineage>
        <taxon>Eukaryota</taxon>
        <taxon>Viridiplantae</taxon>
        <taxon>Streptophyta</taxon>
        <taxon>Embryophyta</taxon>
        <taxon>Tracheophyta</taxon>
        <taxon>Spermatophyta</taxon>
        <taxon>Magnoliopsida</taxon>
        <taxon>eudicotyledons</taxon>
        <taxon>Gunneridae</taxon>
        <taxon>Pentapetalae</taxon>
        <taxon>asterids</taxon>
        <taxon>lamiids</taxon>
        <taxon>Gentianales</taxon>
        <taxon>Rubiaceae</taxon>
        <taxon>Cinchonoideae</taxon>
        <taxon>Cinchoneae</taxon>
        <taxon>Cinchona</taxon>
    </lineage>
</organism>
<dbReference type="Pfam" id="PF12023">
    <property type="entry name" value="DUF3511"/>
    <property type="match status" value="1"/>
</dbReference>
<keyword evidence="3" id="KW-1185">Reference proteome</keyword>
<name>A0ABD2ZC83_9GENT</name>
<feature type="region of interest" description="Disordered" evidence="1">
    <location>
        <begin position="41"/>
        <end position="66"/>
    </location>
</feature>
<dbReference type="Proteomes" id="UP001630127">
    <property type="component" value="Unassembled WGS sequence"/>
</dbReference>
<reference evidence="2 3" key="1">
    <citation type="submission" date="2024-11" db="EMBL/GenBank/DDBJ databases">
        <title>A near-complete genome assembly of Cinchona calisaya.</title>
        <authorList>
            <person name="Lian D.C."/>
            <person name="Zhao X.W."/>
            <person name="Wei L."/>
        </authorList>
    </citation>
    <scope>NUCLEOTIDE SEQUENCE [LARGE SCALE GENOMIC DNA]</scope>
    <source>
        <tissue evidence="2">Nenye</tissue>
    </source>
</reference>
<sequence length="111" mass="12847">MTEFEASHWRTGQTLGIINGKAYGASNIYVIRSNNSFATQSGKYEVKKPTNTPPPPPTSSSSPPWIDYRHLDRRKRIAKYKMYAYEGKVKKSLKKGFRWIKHKCRKIVHGF</sequence>
<evidence type="ECO:0008006" key="4">
    <source>
        <dbReference type="Google" id="ProtNLM"/>
    </source>
</evidence>
<dbReference type="PANTHER" id="PTHR33193:SF13">
    <property type="entry name" value="EXPRESSED PROTEIN"/>
    <property type="match status" value="1"/>
</dbReference>
<evidence type="ECO:0000313" key="3">
    <source>
        <dbReference type="Proteomes" id="UP001630127"/>
    </source>
</evidence>
<evidence type="ECO:0000313" key="2">
    <source>
        <dbReference type="EMBL" id="KAL3515977.1"/>
    </source>
</evidence>
<dbReference type="InterPro" id="IPR021899">
    <property type="entry name" value="DUF3511"/>
</dbReference>
<evidence type="ECO:0000256" key="1">
    <source>
        <dbReference type="SAM" id="MobiDB-lite"/>
    </source>
</evidence>
<dbReference type="AlphaFoldDB" id="A0ABD2ZC83"/>
<comment type="caution">
    <text evidence="2">The sequence shown here is derived from an EMBL/GenBank/DDBJ whole genome shotgun (WGS) entry which is preliminary data.</text>
</comment>
<dbReference type="EMBL" id="JBJUIK010000010">
    <property type="protein sequence ID" value="KAL3515977.1"/>
    <property type="molecule type" value="Genomic_DNA"/>
</dbReference>
<proteinExistence type="predicted"/>
<protein>
    <recommendedName>
        <fullName evidence="4">DUF3511 domain-containing protein</fullName>
    </recommendedName>
</protein>
<gene>
    <name evidence="2" type="ORF">ACH5RR_022879</name>
</gene>
<dbReference type="PANTHER" id="PTHR33193">
    <property type="entry name" value="DOMAIN PROTEIN, PUTATIVE (DUF3511)-RELATED"/>
    <property type="match status" value="1"/>
</dbReference>